<dbReference type="PANTHER" id="PTHR21716">
    <property type="entry name" value="TRANSMEMBRANE PROTEIN"/>
    <property type="match status" value="1"/>
</dbReference>
<accession>A0ABV5IB31</accession>
<evidence type="ECO:0000313" key="11">
    <source>
        <dbReference type="Proteomes" id="UP001589647"/>
    </source>
</evidence>
<evidence type="ECO:0000256" key="4">
    <source>
        <dbReference type="ARBA" id="ARBA00022475"/>
    </source>
</evidence>
<feature type="transmembrane region" description="Helical" evidence="9">
    <location>
        <begin position="80"/>
        <end position="104"/>
    </location>
</feature>
<feature type="transmembrane region" description="Helical" evidence="9">
    <location>
        <begin position="249"/>
        <end position="277"/>
    </location>
</feature>
<evidence type="ECO:0000256" key="9">
    <source>
        <dbReference type="SAM" id="Phobius"/>
    </source>
</evidence>
<organism evidence="10 11">
    <name type="scientific">Nonomuraea spiralis</name>
    <dbReference type="NCBI Taxonomy" id="46182"/>
    <lineage>
        <taxon>Bacteria</taxon>
        <taxon>Bacillati</taxon>
        <taxon>Actinomycetota</taxon>
        <taxon>Actinomycetes</taxon>
        <taxon>Streptosporangiales</taxon>
        <taxon>Streptosporangiaceae</taxon>
        <taxon>Nonomuraea</taxon>
    </lineage>
</organism>
<feature type="transmembrane region" description="Helical" evidence="9">
    <location>
        <begin position="320"/>
        <end position="348"/>
    </location>
</feature>
<comment type="caution">
    <text evidence="10">The sequence shown here is derived from an EMBL/GenBank/DDBJ whole genome shotgun (WGS) entry which is preliminary data.</text>
</comment>
<feature type="transmembrane region" description="Helical" evidence="9">
    <location>
        <begin position="226"/>
        <end position="243"/>
    </location>
</feature>
<keyword evidence="7 9" id="KW-0472">Membrane</keyword>
<sequence length="391" mass="41312">MKKPVEPSDGVPAVRVLLSPANVWRAGIAIAAVVAVVFFVRFVLIDGGSLIAMLVMAWFLSLAMEPAVRRLSRHMPRGRATLLVMTLSILGFVIFLGLFGSLFVQQVAVLLKALPEIVAGVVDWVNARLGTRYQISDILKSINLTPQQAADYAQGALGGILGLLGTVTGTVFNLFTLGLLSFYFSADGPRLRRWIAQLLPGRFQQVFISVWDVSTIKTGGYVSSRLILAAISGTASALVFLVLDMPSWLALGAWTGLVAQLVPTIGTYISIALPVVVGLVSSRPWIGLVALAWGVLYQQVENLTLEPKISSRAVDIHPGVSFAAVILGASLFGAMGALLAVPVVAMLLSLVDTFATRQELQEAAAAAESAPPKGKPGVAPPKGGDEPPPSK</sequence>
<feature type="transmembrane region" description="Helical" evidence="9">
    <location>
        <begin position="50"/>
        <end position="68"/>
    </location>
</feature>
<evidence type="ECO:0000313" key="10">
    <source>
        <dbReference type="EMBL" id="MFB9201735.1"/>
    </source>
</evidence>
<comment type="similarity">
    <text evidence="2">Belongs to the autoinducer-2 exporter (AI-2E) (TC 2.A.86) family.</text>
</comment>
<evidence type="ECO:0000256" key="3">
    <source>
        <dbReference type="ARBA" id="ARBA00022448"/>
    </source>
</evidence>
<evidence type="ECO:0000256" key="5">
    <source>
        <dbReference type="ARBA" id="ARBA00022692"/>
    </source>
</evidence>
<reference evidence="10 11" key="1">
    <citation type="submission" date="2024-09" db="EMBL/GenBank/DDBJ databases">
        <authorList>
            <person name="Sun Q."/>
            <person name="Mori K."/>
        </authorList>
    </citation>
    <scope>NUCLEOTIDE SEQUENCE [LARGE SCALE GENOMIC DNA]</scope>
    <source>
        <strain evidence="10 11">CCM 3426</strain>
    </source>
</reference>
<dbReference type="InterPro" id="IPR002549">
    <property type="entry name" value="AI-2E-like"/>
</dbReference>
<dbReference type="EMBL" id="JBHMEI010000006">
    <property type="protein sequence ID" value="MFB9201735.1"/>
    <property type="molecule type" value="Genomic_DNA"/>
</dbReference>
<feature type="compositionally biased region" description="Low complexity" evidence="8">
    <location>
        <begin position="362"/>
        <end position="382"/>
    </location>
</feature>
<evidence type="ECO:0000256" key="6">
    <source>
        <dbReference type="ARBA" id="ARBA00022989"/>
    </source>
</evidence>
<comment type="subcellular location">
    <subcellularLocation>
        <location evidence="1">Cell membrane</location>
        <topology evidence="1">Multi-pass membrane protein</topology>
    </subcellularLocation>
</comment>
<evidence type="ECO:0000256" key="7">
    <source>
        <dbReference type="ARBA" id="ARBA00023136"/>
    </source>
</evidence>
<name>A0ABV5IB31_9ACTN</name>
<keyword evidence="4" id="KW-1003">Cell membrane</keyword>
<evidence type="ECO:0000256" key="1">
    <source>
        <dbReference type="ARBA" id="ARBA00004651"/>
    </source>
</evidence>
<dbReference type="PANTHER" id="PTHR21716:SF53">
    <property type="entry name" value="PERMEASE PERM-RELATED"/>
    <property type="match status" value="1"/>
</dbReference>
<keyword evidence="6 9" id="KW-1133">Transmembrane helix</keyword>
<feature type="transmembrane region" description="Helical" evidence="9">
    <location>
        <begin position="23"/>
        <end position="44"/>
    </location>
</feature>
<keyword evidence="11" id="KW-1185">Reference proteome</keyword>
<dbReference type="Proteomes" id="UP001589647">
    <property type="component" value="Unassembled WGS sequence"/>
</dbReference>
<proteinExistence type="inferred from homology"/>
<evidence type="ECO:0000256" key="8">
    <source>
        <dbReference type="SAM" id="MobiDB-lite"/>
    </source>
</evidence>
<dbReference type="Pfam" id="PF01594">
    <property type="entry name" value="AI-2E_transport"/>
    <property type="match status" value="1"/>
</dbReference>
<protein>
    <submittedName>
        <fullName evidence="10">AI-2E family transporter</fullName>
    </submittedName>
</protein>
<feature type="transmembrane region" description="Helical" evidence="9">
    <location>
        <begin position="160"/>
        <end position="184"/>
    </location>
</feature>
<gene>
    <name evidence="10" type="ORF">ACFFV7_11070</name>
</gene>
<feature type="region of interest" description="Disordered" evidence="8">
    <location>
        <begin position="362"/>
        <end position="391"/>
    </location>
</feature>
<dbReference type="RefSeq" id="WP_189647377.1">
    <property type="nucleotide sequence ID" value="NZ_BMRC01000004.1"/>
</dbReference>
<keyword evidence="5 9" id="KW-0812">Transmembrane</keyword>
<evidence type="ECO:0000256" key="2">
    <source>
        <dbReference type="ARBA" id="ARBA00009773"/>
    </source>
</evidence>
<keyword evidence="3" id="KW-0813">Transport</keyword>